<dbReference type="GO" id="GO:0008643">
    <property type="term" value="P:carbohydrate transport"/>
    <property type="evidence" value="ECO:0007669"/>
    <property type="project" value="InterPro"/>
</dbReference>
<dbReference type="Pfam" id="PF13347">
    <property type="entry name" value="MFS_2"/>
    <property type="match status" value="1"/>
</dbReference>
<keyword evidence="2" id="KW-0472">Membrane</keyword>
<dbReference type="AlphaFoldDB" id="A0A086ZKL0"/>
<feature type="transmembrane region" description="Helical" evidence="2">
    <location>
        <begin position="362"/>
        <end position="388"/>
    </location>
</feature>
<protein>
    <submittedName>
        <fullName evidence="3">Symporter</fullName>
    </submittedName>
</protein>
<feature type="transmembrane region" description="Helical" evidence="2">
    <location>
        <begin position="59"/>
        <end position="82"/>
    </location>
</feature>
<feature type="transmembrane region" description="Helical" evidence="2">
    <location>
        <begin position="470"/>
        <end position="489"/>
    </location>
</feature>
<feature type="transmembrane region" description="Helical" evidence="2">
    <location>
        <begin position="102"/>
        <end position="124"/>
    </location>
</feature>
<dbReference type="Proteomes" id="UP000029093">
    <property type="component" value="Unassembled WGS sequence"/>
</dbReference>
<keyword evidence="2" id="KW-0812">Transmembrane</keyword>
<dbReference type="Gene3D" id="1.20.1250.20">
    <property type="entry name" value="MFS general substrate transporter like domains"/>
    <property type="match status" value="2"/>
</dbReference>
<keyword evidence="4" id="KW-1185">Reference proteome</keyword>
<dbReference type="PANTHER" id="PTHR11328:SF24">
    <property type="entry name" value="MAJOR FACILITATOR SUPERFAMILY (MFS) PROFILE DOMAIN-CONTAINING PROTEIN"/>
    <property type="match status" value="1"/>
</dbReference>
<reference evidence="3 4" key="1">
    <citation type="submission" date="2014-03" db="EMBL/GenBank/DDBJ databases">
        <title>Genomics of Bifidobacteria.</title>
        <authorList>
            <person name="Ventura M."/>
            <person name="Milani C."/>
            <person name="Lugli G.A."/>
        </authorList>
    </citation>
    <scope>NUCLEOTIDE SEQUENCE [LARGE SCALE GENOMIC DNA]</scope>
    <source>
        <strain evidence="3 4">LMG 10736</strain>
    </source>
</reference>
<dbReference type="InterPro" id="IPR039672">
    <property type="entry name" value="MFS_2"/>
</dbReference>
<feature type="transmembrane region" description="Helical" evidence="2">
    <location>
        <begin position="304"/>
        <end position="325"/>
    </location>
</feature>
<dbReference type="GO" id="GO:0015293">
    <property type="term" value="F:symporter activity"/>
    <property type="evidence" value="ECO:0007669"/>
    <property type="project" value="InterPro"/>
</dbReference>
<comment type="caution">
    <text evidence="3">The sequence shown here is derived from an EMBL/GenBank/DDBJ whole genome shotgun (WGS) entry which is preliminary data.</text>
</comment>
<dbReference type="SUPFAM" id="SSF103473">
    <property type="entry name" value="MFS general substrate transporter"/>
    <property type="match status" value="1"/>
</dbReference>
<accession>A0A086ZKL0</accession>
<dbReference type="PANTHER" id="PTHR11328">
    <property type="entry name" value="MAJOR FACILITATOR SUPERFAMILY DOMAIN-CONTAINING PROTEIN"/>
    <property type="match status" value="1"/>
</dbReference>
<feature type="transmembrane region" description="Helical" evidence="2">
    <location>
        <begin position="171"/>
        <end position="197"/>
    </location>
</feature>
<evidence type="ECO:0000313" key="4">
    <source>
        <dbReference type="Proteomes" id="UP000029093"/>
    </source>
</evidence>
<proteinExistence type="predicted"/>
<gene>
    <name evidence="3" type="ORF">BBOU_1031</name>
</gene>
<feature type="transmembrane region" description="Helical" evidence="2">
    <location>
        <begin position="331"/>
        <end position="350"/>
    </location>
</feature>
<sequence length="500" mass="53707">MDDTTLSPGTAAGNDAAHDAARTTTPAGDRPDTPDTSEMSQTPEVPETPESLPGSKIRAFAVGQFGWALLSGIISNWLVYFYQPDAETIRQGQTVFVPQGLAVLGIVTVVGAITAFARFFDAFVDPAVASLSDRCRSPHGRRMPFLRWAALPLTAITVLVFWSPINGTSWLNAVFLFITVIAYYVALTFYCTPYNALIAELGHNSKQQLAISTAISFTWVAGTALAYVAPVIWGAFVPMMGRVPAIRLTFTLMAIIAFICMLVPPLVIDEKRYVRSQPTSESTLESLKQTFSDAQFRRFVGSDVIYWIAITTFQTGLPFFVTSLLKLPESVTTVYFVLMTAVSVLFYMPVNMLANRVGKKRLLLIAFVIFTVAFAFAGMLGSGAISAIPPMVQGVLLSVVGAVPMAAFGILPQAIVANIADASSKTTGQDRQGMFYAARTFAMKMGQSVAMLLFTGVSTIGVAAGTGYRVAAICAAVLCAIGGIIFASYDERKVLSVLES</sequence>
<keyword evidence="2" id="KW-1133">Transmembrane helix</keyword>
<dbReference type="EMBL" id="JGYQ01000015">
    <property type="protein sequence ID" value="KFI47060.1"/>
    <property type="molecule type" value="Genomic_DNA"/>
</dbReference>
<evidence type="ECO:0000256" key="2">
    <source>
        <dbReference type="SAM" id="Phobius"/>
    </source>
</evidence>
<evidence type="ECO:0000313" key="3">
    <source>
        <dbReference type="EMBL" id="KFI47060.1"/>
    </source>
</evidence>
<feature type="transmembrane region" description="Helical" evidence="2">
    <location>
        <begin position="245"/>
        <end position="268"/>
    </location>
</feature>
<dbReference type="GO" id="GO:0005886">
    <property type="term" value="C:plasma membrane"/>
    <property type="evidence" value="ECO:0007669"/>
    <property type="project" value="TreeGrafter"/>
</dbReference>
<feature type="transmembrane region" description="Helical" evidence="2">
    <location>
        <begin position="394"/>
        <end position="420"/>
    </location>
</feature>
<evidence type="ECO:0000256" key="1">
    <source>
        <dbReference type="SAM" id="MobiDB-lite"/>
    </source>
</evidence>
<name>A0A086ZKL0_9BIFI</name>
<feature type="region of interest" description="Disordered" evidence="1">
    <location>
        <begin position="1"/>
        <end position="53"/>
    </location>
</feature>
<dbReference type="InterPro" id="IPR036259">
    <property type="entry name" value="MFS_trans_sf"/>
</dbReference>
<feature type="compositionally biased region" description="Polar residues" evidence="1">
    <location>
        <begin position="34"/>
        <end position="43"/>
    </location>
</feature>
<organism evidence="3 4">
    <name type="scientific">Bifidobacterium boum</name>
    <dbReference type="NCBI Taxonomy" id="78343"/>
    <lineage>
        <taxon>Bacteria</taxon>
        <taxon>Bacillati</taxon>
        <taxon>Actinomycetota</taxon>
        <taxon>Actinomycetes</taxon>
        <taxon>Bifidobacteriales</taxon>
        <taxon>Bifidobacteriaceae</taxon>
        <taxon>Bifidobacterium</taxon>
    </lineage>
</organism>
<feature type="transmembrane region" description="Helical" evidence="2">
    <location>
        <begin position="209"/>
        <end position="233"/>
    </location>
</feature>
<feature type="transmembrane region" description="Helical" evidence="2">
    <location>
        <begin position="441"/>
        <end position="464"/>
    </location>
</feature>